<dbReference type="GO" id="GO:0005737">
    <property type="term" value="C:cytoplasm"/>
    <property type="evidence" value="ECO:0007669"/>
    <property type="project" value="TreeGrafter"/>
</dbReference>
<dbReference type="AlphaFoldDB" id="A0AA91FRR1"/>
<keyword evidence="11" id="KW-0472">Membrane</keyword>
<dbReference type="InterPro" id="IPR008927">
    <property type="entry name" value="6-PGluconate_DH-like_C_sf"/>
</dbReference>
<feature type="domain" description="Ketopantoate reductase C-terminal" evidence="13">
    <location>
        <begin position="196"/>
        <end position="314"/>
    </location>
</feature>
<dbReference type="InterPro" id="IPR051402">
    <property type="entry name" value="KPR-Related"/>
</dbReference>
<comment type="catalytic activity">
    <reaction evidence="9 10">
        <text>(R)-pantoate + NADP(+) = 2-dehydropantoate + NADPH + H(+)</text>
        <dbReference type="Rhea" id="RHEA:16233"/>
        <dbReference type="ChEBI" id="CHEBI:11561"/>
        <dbReference type="ChEBI" id="CHEBI:15378"/>
        <dbReference type="ChEBI" id="CHEBI:15980"/>
        <dbReference type="ChEBI" id="CHEBI:57783"/>
        <dbReference type="ChEBI" id="CHEBI:58349"/>
        <dbReference type="EC" id="1.1.1.169"/>
    </reaction>
</comment>
<gene>
    <name evidence="14" type="ORF">A9299_08980</name>
</gene>
<evidence type="ECO:0000256" key="1">
    <source>
        <dbReference type="ARBA" id="ARBA00004994"/>
    </source>
</evidence>
<evidence type="ECO:0000259" key="12">
    <source>
        <dbReference type="Pfam" id="PF02558"/>
    </source>
</evidence>
<dbReference type="Gene3D" id="3.40.50.720">
    <property type="entry name" value="NAD(P)-binding Rossmann-like Domain"/>
    <property type="match status" value="1"/>
</dbReference>
<reference evidence="14" key="1">
    <citation type="submission" date="2016-06" db="EMBL/GenBank/DDBJ databases">
        <title>Draft genome of Moraxella osloensis CCUG 67237.</title>
        <authorList>
            <person name="Salva-Serra F."/>
            <person name="Engstrom-Jakobsson H."/>
            <person name="Thorell K."/>
            <person name="Gonzales-Siles L."/>
            <person name="Karlsson R."/>
            <person name="Boulund F."/>
            <person name="Engstrand L."/>
            <person name="Kristiansson E."/>
            <person name="Moore E."/>
        </authorList>
    </citation>
    <scope>NUCLEOTIDE SEQUENCE [LARGE SCALE GENOMIC DNA]</scope>
    <source>
        <strain evidence="14">CCUG 67237</strain>
    </source>
</reference>
<dbReference type="Pfam" id="PF02558">
    <property type="entry name" value="ApbA"/>
    <property type="match status" value="1"/>
</dbReference>
<evidence type="ECO:0000256" key="10">
    <source>
        <dbReference type="RuleBase" id="RU362068"/>
    </source>
</evidence>
<dbReference type="InterPro" id="IPR013332">
    <property type="entry name" value="KPR_N"/>
</dbReference>
<evidence type="ECO:0000256" key="7">
    <source>
        <dbReference type="ARBA" id="ARBA00023002"/>
    </source>
</evidence>
<accession>A0AA91FRR1</accession>
<evidence type="ECO:0000256" key="5">
    <source>
        <dbReference type="ARBA" id="ARBA00022655"/>
    </source>
</evidence>
<dbReference type="NCBIfam" id="TIGR00745">
    <property type="entry name" value="apbA_panE"/>
    <property type="match status" value="1"/>
</dbReference>
<dbReference type="SUPFAM" id="SSF51735">
    <property type="entry name" value="NAD(P)-binding Rossmann-fold domains"/>
    <property type="match status" value="1"/>
</dbReference>
<name>A0AA91FRR1_FAUOS</name>
<evidence type="ECO:0000256" key="9">
    <source>
        <dbReference type="ARBA" id="ARBA00048793"/>
    </source>
</evidence>
<evidence type="ECO:0000256" key="2">
    <source>
        <dbReference type="ARBA" id="ARBA00007870"/>
    </source>
</evidence>
<proteinExistence type="inferred from homology"/>
<dbReference type="EMBL" id="LZMT01000010">
    <property type="protein sequence ID" value="OBX65429.1"/>
    <property type="molecule type" value="Genomic_DNA"/>
</dbReference>
<dbReference type="GO" id="GO:0008677">
    <property type="term" value="F:2-dehydropantoate 2-reductase activity"/>
    <property type="evidence" value="ECO:0007669"/>
    <property type="project" value="UniProtKB-EC"/>
</dbReference>
<keyword evidence="11" id="KW-0812">Transmembrane</keyword>
<organism evidence="14">
    <name type="scientific">Faucicola osloensis</name>
    <name type="common">Moraxella osloensis</name>
    <dbReference type="NCBI Taxonomy" id="34062"/>
    <lineage>
        <taxon>Bacteria</taxon>
        <taxon>Pseudomonadati</taxon>
        <taxon>Pseudomonadota</taxon>
        <taxon>Gammaproteobacteria</taxon>
        <taxon>Moraxellales</taxon>
        <taxon>Moraxellaceae</taxon>
        <taxon>Faucicola</taxon>
    </lineage>
</organism>
<dbReference type="InterPro" id="IPR003710">
    <property type="entry name" value="ApbA"/>
</dbReference>
<keyword evidence="7 10" id="KW-0560">Oxidoreductase</keyword>
<evidence type="ECO:0000256" key="11">
    <source>
        <dbReference type="SAM" id="Phobius"/>
    </source>
</evidence>
<dbReference type="GO" id="GO:0015940">
    <property type="term" value="P:pantothenate biosynthetic process"/>
    <property type="evidence" value="ECO:0007669"/>
    <property type="project" value="UniProtKB-KW"/>
</dbReference>
<dbReference type="InterPro" id="IPR013328">
    <property type="entry name" value="6PGD_dom2"/>
</dbReference>
<dbReference type="FunFam" id="1.10.1040.10:FF:000017">
    <property type="entry name" value="2-dehydropantoate 2-reductase"/>
    <property type="match status" value="1"/>
</dbReference>
<evidence type="ECO:0000313" key="14">
    <source>
        <dbReference type="EMBL" id="OBX65429.1"/>
    </source>
</evidence>
<evidence type="ECO:0000256" key="4">
    <source>
        <dbReference type="ARBA" id="ARBA00019465"/>
    </source>
</evidence>
<comment type="similarity">
    <text evidence="2 10">Belongs to the ketopantoate reductase family.</text>
</comment>
<evidence type="ECO:0000256" key="6">
    <source>
        <dbReference type="ARBA" id="ARBA00022857"/>
    </source>
</evidence>
<dbReference type="Pfam" id="PF08546">
    <property type="entry name" value="ApbA_C"/>
    <property type="match status" value="1"/>
</dbReference>
<feature type="transmembrane region" description="Helical" evidence="11">
    <location>
        <begin position="6"/>
        <end position="24"/>
    </location>
</feature>
<dbReference type="Gene3D" id="1.10.1040.10">
    <property type="entry name" value="N-(1-d-carboxylethyl)-l-norvaline Dehydrogenase, domain 2"/>
    <property type="match status" value="1"/>
</dbReference>
<dbReference type="SUPFAM" id="SSF48179">
    <property type="entry name" value="6-phosphogluconate dehydrogenase C-terminal domain-like"/>
    <property type="match status" value="1"/>
</dbReference>
<evidence type="ECO:0000259" key="13">
    <source>
        <dbReference type="Pfam" id="PF08546"/>
    </source>
</evidence>
<keyword evidence="5 10" id="KW-0566">Pantothenate biosynthesis</keyword>
<comment type="function">
    <text evidence="10">Catalyzes the NADPH-dependent reduction of ketopantoate into pantoic acid.</text>
</comment>
<keyword evidence="11" id="KW-1133">Transmembrane helix</keyword>
<comment type="pathway">
    <text evidence="1 10">Cofactor biosynthesis; (R)-pantothenate biosynthesis; (R)-pantoate from 3-methyl-2-oxobutanoate: step 2/2.</text>
</comment>
<feature type="domain" description="Ketopantoate reductase N-terminal" evidence="12">
    <location>
        <begin position="7"/>
        <end position="139"/>
    </location>
</feature>
<dbReference type="InterPro" id="IPR013752">
    <property type="entry name" value="KPA_reductase"/>
</dbReference>
<dbReference type="InterPro" id="IPR036291">
    <property type="entry name" value="NAD(P)-bd_dom_sf"/>
</dbReference>
<comment type="caution">
    <text evidence="14">The sequence shown here is derived from an EMBL/GenBank/DDBJ whole genome shotgun (WGS) entry which is preliminary data.</text>
</comment>
<dbReference type="PANTHER" id="PTHR21708">
    <property type="entry name" value="PROBABLE 2-DEHYDROPANTOATE 2-REDUCTASE"/>
    <property type="match status" value="1"/>
</dbReference>
<dbReference type="PANTHER" id="PTHR21708:SF26">
    <property type="entry name" value="2-DEHYDROPANTOATE 2-REDUCTASE"/>
    <property type="match status" value="1"/>
</dbReference>
<sequence length="326" mass="35836">MNDSPIIAIVGFGSLGALFASLLAPNMPFENLRIVADSDRVNRYQQQGLLVNGEPLTLNYVTPNESTHSNLSPADLVMVCTKFYQLSEVLPLIKSQLGDNTLIVSALNGIASEKVLANAFGDERIVYCVAQQMDAMKNEPHEKNGQNGSQLIYRDHGQLVIGAMTTDSAERARVQQVDALFNQVNFPHSVSDDMPRQLWGKLMLNTGVNQTVALYQGTFDTVQQAGEARDMFKAAMREVMAVAHAEGVTLTEEDFKKWLAIMDALDPKGMPSMRQDLKAGRRCELDLFAGTIRELGDKHGIDTPVNDTLYDGISALMANNQSGWQL</sequence>
<keyword evidence="6 10" id="KW-0521">NADP</keyword>
<protein>
    <recommendedName>
        <fullName evidence="4 10">2-dehydropantoate 2-reductase</fullName>
        <ecNumber evidence="3 10">1.1.1.169</ecNumber>
    </recommendedName>
    <alternativeName>
        <fullName evidence="8 10">Ketopantoate reductase</fullName>
    </alternativeName>
</protein>
<dbReference type="EC" id="1.1.1.169" evidence="3 10"/>
<evidence type="ECO:0000256" key="3">
    <source>
        <dbReference type="ARBA" id="ARBA00013014"/>
    </source>
</evidence>
<evidence type="ECO:0000256" key="8">
    <source>
        <dbReference type="ARBA" id="ARBA00032024"/>
    </source>
</evidence>